<keyword evidence="11 14" id="KW-0175">Coiled coil</keyword>
<dbReference type="InterPro" id="IPR058643">
    <property type="entry name" value="BRE1-like_CC"/>
</dbReference>
<dbReference type="GO" id="GO:0006325">
    <property type="term" value="P:chromatin organization"/>
    <property type="evidence" value="ECO:0007669"/>
    <property type="project" value="UniProtKB-KW"/>
</dbReference>
<feature type="compositionally biased region" description="Basic residues" evidence="16">
    <location>
        <begin position="498"/>
        <end position="514"/>
    </location>
</feature>
<proteinExistence type="inferred from homology"/>
<evidence type="ECO:0000256" key="1">
    <source>
        <dbReference type="ARBA" id="ARBA00000900"/>
    </source>
</evidence>
<dbReference type="PANTHER" id="PTHR23163">
    <property type="entry name" value="RING FINGER PROTEIN-RELATED"/>
    <property type="match status" value="1"/>
</dbReference>
<comment type="pathway">
    <text evidence="3 14">Protein modification; protein ubiquitination.</text>
</comment>
<sequence length="994" mass="115698">MSKRAVENEDASSSGQPPIKKVQFEPVRIGPISTLEEMDMKVLKFQNKKLAQRIEQKNCVENELRSRIEQLEKRQTQDDAVLNVVNRYWNQLNEDIRIMLQRFDAETADESESKNENEATTSFLMQLSTWDKEELDEKLASRVQVSKRAVAKIIQAFDRLVQRNEKISMILKGELSNGDQIPSLDEAVREANIEIQAENRNLTEQNTKLHAQYHSISLKISELQDAVNGKETEAAELRNQIDDLQYELSKVQSRNDKMENHLGEAIEKVKLCQQMHTSDGKEKDTLVIKPEETMSNVSQKKLDDLQKDLEEAKELANNRLQELDKLHLQHREALKEVEKLKMDIRQLPESVIVETTEYKCLQSAYSVLYNENQLAKTQAQEFQSHLSASKNNQQRQIEMMETEELMVQKKLRGELMQLEDALSQIRKEYEMLRIEFETNLAANEQTGPINREMRHLITSLQNHNKQIKGEVNRYKRKYKETSLEIQKLKKEIEELRSMKHHHSHHGHHHHHTASSHHPTVNLISNERTSGNTESKIINIKDEPIIVINVKEEDTNVKEEIMGVNSAPVVKKEDETESKDNVTAGSVSATSQDSEIKEQRTQSDGVFKKEHSGGKQTPMTGTQVKKETMTPHHKMPSKMMESEVVRDLKSQLKKALNDMKELKLLLDMYKSLNKEQRDKVQLMATEKKTRAELEDLKLQLKKVQDSKRDERKKLADEEAMRKIKQLEDQTHQLQKQVATHKQEEEALLNEMEVTGQAFEDMQEQNSRLLQQLREKDDANFKLMTERIKSNQLHKLAREEKDTLREQVQALSLQIEAMHTAIRKLEEKERFLQTVLTNAEKELHLRNQAMDLNKRKAIESAQSAADLKLHLEKYHAQMKEAQQVVAEKTSSLEAEAYKTKRLQEEIAQLRRKTERMKKIEQAGTLDEVMLEEIREYKETLTCPSCKVKRKDAVLTKCFHVFCWDCLRTRYETRQRKCPKCNAAFGANDYHRLYLGS</sequence>
<dbReference type="Pfam" id="PF26095">
    <property type="entry name" value="CC_Bre1"/>
    <property type="match status" value="1"/>
</dbReference>
<dbReference type="InterPro" id="IPR017907">
    <property type="entry name" value="Znf_RING_CS"/>
</dbReference>
<dbReference type="Pfam" id="PF26052">
    <property type="entry name" value="BRE1B"/>
    <property type="match status" value="1"/>
</dbReference>
<evidence type="ECO:0000256" key="2">
    <source>
        <dbReference type="ARBA" id="ARBA00004123"/>
    </source>
</evidence>
<keyword evidence="12 14" id="KW-0539">Nucleus</keyword>
<feature type="compositionally biased region" description="Polar residues" evidence="16">
    <location>
        <begin position="613"/>
        <end position="622"/>
    </location>
</feature>
<feature type="region of interest" description="Disordered" evidence="16">
    <location>
        <begin position="568"/>
        <end position="639"/>
    </location>
</feature>
<feature type="domain" description="RING-type" evidence="17">
    <location>
        <begin position="940"/>
        <end position="979"/>
    </location>
</feature>
<evidence type="ECO:0000313" key="18">
    <source>
        <dbReference type="EMBL" id="CAG6611763.1"/>
    </source>
</evidence>
<dbReference type="Pfam" id="PF00097">
    <property type="entry name" value="zf-C3HC4"/>
    <property type="match status" value="1"/>
</dbReference>
<dbReference type="EC" id="2.3.2.27" evidence="14"/>
<feature type="coiled-coil region" evidence="15">
    <location>
        <begin position="295"/>
        <end position="343"/>
    </location>
</feature>
<feature type="compositionally biased region" description="Polar residues" evidence="16">
    <location>
        <begin position="580"/>
        <end position="592"/>
    </location>
</feature>
<dbReference type="GO" id="GO:0005634">
    <property type="term" value="C:nucleus"/>
    <property type="evidence" value="ECO:0007669"/>
    <property type="project" value="UniProtKB-SubCell"/>
</dbReference>
<keyword evidence="6 14" id="KW-0479">Metal-binding</keyword>
<organism evidence="18">
    <name type="scientific">Cacopsylla melanoneura</name>
    <dbReference type="NCBI Taxonomy" id="428564"/>
    <lineage>
        <taxon>Eukaryota</taxon>
        <taxon>Metazoa</taxon>
        <taxon>Ecdysozoa</taxon>
        <taxon>Arthropoda</taxon>
        <taxon>Hexapoda</taxon>
        <taxon>Insecta</taxon>
        <taxon>Pterygota</taxon>
        <taxon>Neoptera</taxon>
        <taxon>Paraneoptera</taxon>
        <taxon>Hemiptera</taxon>
        <taxon>Sternorrhyncha</taxon>
        <taxon>Psylloidea</taxon>
        <taxon>Psyllidae</taxon>
        <taxon>Psyllinae</taxon>
        <taxon>Cacopsylla</taxon>
    </lineage>
</organism>
<dbReference type="CDD" id="cd16705">
    <property type="entry name" value="RING-HC_dBre1-like"/>
    <property type="match status" value="1"/>
</dbReference>
<evidence type="ECO:0000256" key="12">
    <source>
        <dbReference type="ARBA" id="ARBA00023242"/>
    </source>
</evidence>
<dbReference type="InterPro" id="IPR013083">
    <property type="entry name" value="Znf_RING/FYVE/PHD"/>
</dbReference>
<dbReference type="InterPro" id="IPR001841">
    <property type="entry name" value="Znf_RING"/>
</dbReference>
<keyword evidence="7 13" id="KW-0863">Zinc-finger</keyword>
<dbReference type="GO" id="GO:0061630">
    <property type="term" value="F:ubiquitin protein ligase activity"/>
    <property type="evidence" value="ECO:0007669"/>
    <property type="project" value="UniProtKB-EC"/>
</dbReference>
<dbReference type="SMART" id="SM00184">
    <property type="entry name" value="RING"/>
    <property type="match status" value="1"/>
</dbReference>
<feature type="compositionally biased region" description="Basic and acidic residues" evidence="16">
    <location>
        <begin position="593"/>
        <end position="612"/>
    </location>
</feature>
<dbReference type="GO" id="GO:0008270">
    <property type="term" value="F:zinc ion binding"/>
    <property type="evidence" value="ECO:0007669"/>
    <property type="project" value="UniProtKB-KW"/>
</dbReference>
<evidence type="ECO:0000256" key="10">
    <source>
        <dbReference type="ARBA" id="ARBA00022853"/>
    </source>
</evidence>
<dbReference type="PANTHER" id="PTHR23163:SF0">
    <property type="entry name" value="E3 UBIQUITIN-PROTEIN LIGASE BRE1"/>
    <property type="match status" value="1"/>
</dbReference>
<accession>A0A8D8LSI1</accession>
<comment type="catalytic activity">
    <reaction evidence="1 14">
        <text>S-ubiquitinyl-[E2 ubiquitin-conjugating enzyme]-L-cysteine + [acceptor protein]-L-lysine = [E2 ubiquitin-conjugating enzyme]-L-cysteine + N(6)-ubiquitinyl-[acceptor protein]-L-lysine.</text>
        <dbReference type="EC" id="2.3.2.27"/>
    </reaction>
</comment>
<dbReference type="FunFam" id="3.30.40.10:FF:000040">
    <property type="entry name" value="E3 ubiquitin protein ligase"/>
    <property type="match status" value="1"/>
</dbReference>
<dbReference type="InterPro" id="IPR013956">
    <property type="entry name" value="E3_ubiquit_lig_Bre1"/>
</dbReference>
<dbReference type="InterPro" id="IPR058642">
    <property type="entry name" value="BRE1A/B-like_dom"/>
</dbReference>
<keyword evidence="5 14" id="KW-0808">Transferase</keyword>
<keyword evidence="8 14" id="KW-0833">Ubl conjugation pathway</keyword>
<dbReference type="EMBL" id="HBUF01022717">
    <property type="protein sequence ID" value="CAG6611763.1"/>
    <property type="molecule type" value="Transcribed_RNA"/>
</dbReference>
<evidence type="ECO:0000256" key="7">
    <source>
        <dbReference type="ARBA" id="ARBA00022771"/>
    </source>
</evidence>
<dbReference type="GO" id="GO:0033503">
    <property type="term" value="C:HULC complex"/>
    <property type="evidence" value="ECO:0007669"/>
    <property type="project" value="TreeGrafter"/>
</dbReference>
<evidence type="ECO:0000256" key="4">
    <source>
        <dbReference type="ARBA" id="ARBA00005555"/>
    </source>
</evidence>
<protein>
    <recommendedName>
        <fullName evidence="14">E3 ubiquitin protein ligase</fullName>
        <ecNumber evidence="14">2.3.2.27</ecNumber>
    </recommendedName>
</protein>
<evidence type="ECO:0000256" key="9">
    <source>
        <dbReference type="ARBA" id="ARBA00022833"/>
    </source>
</evidence>
<evidence type="ECO:0000256" key="3">
    <source>
        <dbReference type="ARBA" id="ARBA00004906"/>
    </source>
</evidence>
<evidence type="ECO:0000256" key="8">
    <source>
        <dbReference type="ARBA" id="ARBA00022786"/>
    </source>
</evidence>
<feature type="compositionally biased region" description="Basic and acidic residues" evidence="16">
    <location>
        <begin position="569"/>
        <end position="579"/>
    </location>
</feature>
<name>A0A8D8LSI1_9HEMI</name>
<keyword evidence="10 14" id="KW-0156">Chromatin regulator</keyword>
<evidence type="ECO:0000256" key="16">
    <source>
        <dbReference type="SAM" id="MobiDB-lite"/>
    </source>
</evidence>
<dbReference type="PROSITE" id="PS50089">
    <property type="entry name" value="ZF_RING_2"/>
    <property type="match status" value="1"/>
</dbReference>
<feature type="region of interest" description="Disordered" evidence="16">
    <location>
        <begin position="498"/>
        <end position="518"/>
    </location>
</feature>
<feature type="coiled-coil region" evidence="15">
    <location>
        <begin position="188"/>
        <end position="268"/>
    </location>
</feature>
<dbReference type="InterPro" id="IPR018957">
    <property type="entry name" value="Znf_C3HC4_RING-type"/>
</dbReference>
<feature type="region of interest" description="Disordered" evidence="16">
    <location>
        <begin position="1"/>
        <end position="21"/>
    </location>
</feature>
<dbReference type="PROSITE" id="PS00518">
    <property type="entry name" value="ZF_RING_1"/>
    <property type="match status" value="1"/>
</dbReference>
<comment type="subcellular location">
    <subcellularLocation>
        <location evidence="2 14">Nucleus</location>
    </subcellularLocation>
</comment>
<dbReference type="UniPathway" id="UPA00143"/>
<dbReference type="AlphaFoldDB" id="A0A8D8LSI1"/>
<evidence type="ECO:0000256" key="15">
    <source>
        <dbReference type="SAM" id="Coils"/>
    </source>
</evidence>
<dbReference type="SUPFAM" id="SSF57850">
    <property type="entry name" value="RING/U-box"/>
    <property type="match status" value="1"/>
</dbReference>
<evidence type="ECO:0000256" key="13">
    <source>
        <dbReference type="PROSITE-ProRule" id="PRU00175"/>
    </source>
</evidence>
<evidence type="ECO:0000259" key="17">
    <source>
        <dbReference type="PROSITE" id="PS50089"/>
    </source>
</evidence>
<feature type="coiled-coil region" evidence="15">
    <location>
        <begin position="408"/>
        <end position="498"/>
    </location>
</feature>
<dbReference type="EMBL" id="HBUF01022720">
    <property type="protein sequence ID" value="CAG6611768.1"/>
    <property type="molecule type" value="Transcribed_RNA"/>
</dbReference>
<evidence type="ECO:0000256" key="14">
    <source>
        <dbReference type="RuleBase" id="RU365038"/>
    </source>
</evidence>
<feature type="coiled-coil region" evidence="15">
    <location>
        <begin position="644"/>
        <end position="920"/>
    </location>
</feature>
<dbReference type="EMBL" id="HBUF01022721">
    <property type="protein sequence ID" value="CAG6611769.1"/>
    <property type="molecule type" value="Transcribed_RNA"/>
</dbReference>
<evidence type="ECO:0000256" key="5">
    <source>
        <dbReference type="ARBA" id="ARBA00022679"/>
    </source>
</evidence>
<keyword evidence="9 14" id="KW-0862">Zinc</keyword>
<evidence type="ECO:0000256" key="6">
    <source>
        <dbReference type="ARBA" id="ARBA00022723"/>
    </source>
</evidence>
<dbReference type="GO" id="GO:0016567">
    <property type="term" value="P:protein ubiquitination"/>
    <property type="evidence" value="ECO:0007669"/>
    <property type="project" value="UniProtKB-UniRule"/>
</dbReference>
<reference evidence="18" key="1">
    <citation type="submission" date="2021-05" db="EMBL/GenBank/DDBJ databases">
        <authorList>
            <person name="Alioto T."/>
            <person name="Alioto T."/>
            <person name="Gomez Garrido J."/>
        </authorList>
    </citation>
    <scope>NUCLEOTIDE SEQUENCE</scope>
</reference>
<dbReference type="Gene3D" id="3.30.40.10">
    <property type="entry name" value="Zinc/RING finger domain, C3HC4 (zinc finger)"/>
    <property type="match status" value="1"/>
</dbReference>
<evidence type="ECO:0000256" key="11">
    <source>
        <dbReference type="ARBA" id="ARBA00023054"/>
    </source>
</evidence>
<comment type="similarity">
    <text evidence="4 14">Belongs to the BRE1 family.</text>
</comment>